<keyword evidence="2" id="KW-1185">Reference proteome</keyword>
<dbReference type="EMBL" id="VUAZ01000038">
    <property type="protein sequence ID" value="MPR01913.1"/>
    <property type="molecule type" value="Genomic_DNA"/>
</dbReference>
<dbReference type="Proteomes" id="UP000326112">
    <property type="component" value="Unassembled WGS sequence"/>
</dbReference>
<proteinExistence type="predicted"/>
<accession>A0A5N7KI75</accession>
<reference evidence="1 2" key="2">
    <citation type="journal article" date="2023" name="Plant Pathol.">
        <title>Dismantling and reorganizing Pseudomonas marginalis sensu#lato.</title>
        <authorList>
            <person name="Sawada H."/>
            <person name="Fujikawa T."/>
            <person name="Satou M."/>
        </authorList>
    </citation>
    <scope>NUCLEOTIDE SEQUENCE [LARGE SCALE GENOMIC DNA]</scope>
    <source>
        <strain evidence="1 2">MAFF 212408</strain>
    </source>
</reference>
<organism evidence="1 2">
    <name type="scientific">Pseudomonas kitaguniensis</name>
    <dbReference type="NCBI Taxonomy" id="2607908"/>
    <lineage>
        <taxon>Bacteria</taxon>
        <taxon>Pseudomonadati</taxon>
        <taxon>Pseudomonadota</taxon>
        <taxon>Gammaproteobacteria</taxon>
        <taxon>Pseudomonadales</taxon>
        <taxon>Pseudomonadaceae</taxon>
        <taxon>Pseudomonas</taxon>
    </lineage>
</organism>
<sequence length="73" mass="8422">MLTGHQARAALIDLINKYLKGKDPEYENLIEITGNLLRQVSIRAVLEHIRKFNPIQSQWLELAIVDELLYAYG</sequence>
<evidence type="ECO:0000313" key="1">
    <source>
        <dbReference type="EMBL" id="MPR01913.1"/>
    </source>
</evidence>
<evidence type="ECO:0000313" key="2">
    <source>
        <dbReference type="Proteomes" id="UP000326112"/>
    </source>
</evidence>
<gene>
    <name evidence="1" type="ORF">F0169_07375</name>
</gene>
<reference evidence="1 2" key="1">
    <citation type="journal article" date="2020" name="Int. J. Syst. Evol. Microbiol.">
        <title>Pseudomonas kitaguniensis sp. nov., a pathogen causing bacterial rot of Welsh onion in Japan.</title>
        <authorList>
            <person name="Sawada H."/>
            <person name="Fujikawa T."/>
            <person name="Nishiwaki Y."/>
            <person name="Horita H."/>
        </authorList>
    </citation>
    <scope>NUCLEOTIDE SEQUENCE [LARGE SCALE GENOMIC DNA]</scope>
    <source>
        <strain evidence="1 2">MAFF 212408</strain>
    </source>
</reference>
<comment type="caution">
    <text evidence="1">The sequence shown here is derived from an EMBL/GenBank/DDBJ whole genome shotgun (WGS) entry which is preliminary data.</text>
</comment>
<name>A0A5N7KI75_9PSED</name>
<protein>
    <submittedName>
        <fullName evidence="1">Uncharacterized protein</fullName>
    </submittedName>
</protein>